<dbReference type="GO" id="GO:0006364">
    <property type="term" value="P:rRNA processing"/>
    <property type="evidence" value="ECO:0007669"/>
    <property type="project" value="TreeGrafter"/>
</dbReference>
<evidence type="ECO:0000256" key="2">
    <source>
        <dbReference type="ARBA" id="ARBA00010511"/>
    </source>
</evidence>
<comment type="similarity">
    <text evidence="2">Belongs to the RIX1/PELP1 family.</text>
</comment>
<keyword evidence="4" id="KW-0539">Nucleus</keyword>
<evidence type="ECO:0000256" key="3">
    <source>
        <dbReference type="ARBA" id="ARBA00021502"/>
    </source>
</evidence>
<organism evidence="6 7">
    <name type="scientific">Oidiodendron maius (strain Zn)</name>
    <dbReference type="NCBI Taxonomy" id="913774"/>
    <lineage>
        <taxon>Eukaryota</taxon>
        <taxon>Fungi</taxon>
        <taxon>Dikarya</taxon>
        <taxon>Ascomycota</taxon>
        <taxon>Pezizomycotina</taxon>
        <taxon>Leotiomycetes</taxon>
        <taxon>Leotiomycetes incertae sedis</taxon>
        <taxon>Myxotrichaceae</taxon>
        <taxon>Oidiodendron</taxon>
    </lineage>
</organism>
<evidence type="ECO:0000313" key="6">
    <source>
        <dbReference type="EMBL" id="KIN06258.1"/>
    </source>
</evidence>
<dbReference type="OrthoDB" id="20900at2759"/>
<reference evidence="6 7" key="1">
    <citation type="submission" date="2014-04" db="EMBL/GenBank/DDBJ databases">
        <authorList>
            <consortium name="DOE Joint Genome Institute"/>
            <person name="Kuo A."/>
            <person name="Martino E."/>
            <person name="Perotto S."/>
            <person name="Kohler A."/>
            <person name="Nagy L.G."/>
            <person name="Floudas D."/>
            <person name="Copeland A."/>
            <person name="Barry K.W."/>
            <person name="Cichocki N."/>
            <person name="Veneault-Fourrey C."/>
            <person name="LaButti K."/>
            <person name="Lindquist E.A."/>
            <person name="Lipzen A."/>
            <person name="Lundell T."/>
            <person name="Morin E."/>
            <person name="Murat C."/>
            <person name="Sun H."/>
            <person name="Tunlid A."/>
            <person name="Henrissat B."/>
            <person name="Grigoriev I.V."/>
            <person name="Hibbett D.S."/>
            <person name="Martin F."/>
            <person name="Nordberg H.P."/>
            <person name="Cantor M.N."/>
            <person name="Hua S.X."/>
        </authorList>
    </citation>
    <scope>NUCLEOTIDE SEQUENCE [LARGE SCALE GENOMIC DNA]</scope>
    <source>
        <strain evidence="6 7">Zn</strain>
    </source>
</reference>
<keyword evidence="7" id="KW-1185">Reference proteome</keyword>
<dbReference type="HOGENOM" id="CLU_016392_0_0_1"/>
<dbReference type="GO" id="GO:0005634">
    <property type="term" value="C:nucleus"/>
    <property type="evidence" value="ECO:0007669"/>
    <property type="project" value="UniProtKB-SubCell"/>
</dbReference>
<dbReference type="InParanoid" id="A0A0C3DVZ8"/>
<evidence type="ECO:0000313" key="7">
    <source>
        <dbReference type="Proteomes" id="UP000054321"/>
    </source>
</evidence>
<evidence type="ECO:0000256" key="4">
    <source>
        <dbReference type="ARBA" id="ARBA00023242"/>
    </source>
</evidence>
<dbReference type="EMBL" id="KN832871">
    <property type="protein sequence ID" value="KIN06258.1"/>
    <property type="molecule type" value="Genomic_DNA"/>
</dbReference>
<comment type="subcellular location">
    <subcellularLocation>
        <location evidence="1">Nucleus</location>
    </subcellularLocation>
</comment>
<name>A0A0C3DVZ8_OIDMZ</name>
<dbReference type="SUPFAM" id="SSF48371">
    <property type="entry name" value="ARM repeat"/>
    <property type="match status" value="1"/>
</dbReference>
<dbReference type="AlphaFoldDB" id="A0A0C3DVZ8"/>
<feature type="domain" description="Pre-rRNA-processing protein RIX1 N-terminal" evidence="5">
    <location>
        <begin position="6"/>
        <end position="213"/>
    </location>
</feature>
<evidence type="ECO:0000259" key="5">
    <source>
        <dbReference type="Pfam" id="PF08167"/>
    </source>
</evidence>
<accession>A0A0C3DVZ8</accession>
<feature type="non-terminal residue" evidence="6">
    <location>
        <position position="593"/>
    </location>
</feature>
<sequence length="593" mass="64561">MSLPPDLRVLCYQLSTTAPHDLPRLTPTFVQLLARCRLPLSSPAGSFAGSDGSASSVLVHKLKTQLYTLLKGQSLEGRFAAVTLIKALVEVGGDEVLYASDMKATCVPYLLSKPDSAATKELCILTLTKIYCMAHPNQTAVREVTTPTLRAFLTSCLNLIMPKAASKKEDVPPSLAHAVFCAFGTLLPRYPTLYRPEVSRIRLATRSCLAPTLSDGFVPSSLQESARRLVVLLHLTAVKNTGGDEWGKAVRDIILLVHRTADRVFRAIIEDWESTAGYIGEVADINQDLAGGSDLPDDLPPWTGIYAGVDRVTGLLALLEEYIKGETSAPVSIPLGAIMDMTTRVLSVVMPSLSDPTGGLRPHPAIDRDERDGLWSGIPRIHIAALRLIEALVDRLREGFVPLAAGAFDLLTWCFSPGRSDQTLQSTSYCLARKLLLLIGKSLNRNQVSKLVPIIRSCCRDLMPSDPYTADLGPPSGTIPKESQAQMLNGHTSLQTRIALQNGLNIQNSTASSDLLPLFVSHLPQKHLDIHIRSLIERTAILTHHSVAILACIMTPFIRKDGRAISSIMPYAMRGTADETIVELLLRPRMPVL</sequence>
<dbReference type="PANTHER" id="PTHR34105:SF1">
    <property type="entry name" value="PROLINE-, GLUTAMIC ACID- AND LEUCINE-RICH PROTEIN 1"/>
    <property type="match status" value="1"/>
</dbReference>
<dbReference type="Proteomes" id="UP000054321">
    <property type="component" value="Unassembled WGS sequence"/>
</dbReference>
<gene>
    <name evidence="6" type="ORF">OIDMADRAFT_190300</name>
</gene>
<dbReference type="PANTHER" id="PTHR34105">
    <property type="entry name" value="PROLINE-, GLUTAMIC ACID- AND LEUCINE-RICH PROTEIN 1"/>
    <property type="match status" value="1"/>
</dbReference>
<proteinExistence type="inferred from homology"/>
<dbReference type="InterPro" id="IPR016024">
    <property type="entry name" value="ARM-type_fold"/>
</dbReference>
<dbReference type="InterPro" id="IPR012583">
    <property type="entry name" value="RIX1_N"/>
</dbReference>
<reference evidence="7" key="2">
    <citation type="submission" date="2015-01" db="EMBL/GenBank/DDBJ databases">
        <title>Evolutionary Origins and Diversification of the Mycorrhizal Mutualists.</title>
        <authorList>
            <consortium name="DOE Joint Genome Institute"/>
            <consortium name="Mycorrhizal Genomics Consortium"/>
            <person name="Kohler A."/>
            <person name="Kuo A."/>
            <person name="Nagy L.G."/>
            <person name="Floudas D."/>
            <person name="Copeland A."/>
            <person name="Barry K.W."/>
            <person name="Cichocki N."/>
            <person name="Veneault-Fourrey C."/>
            <person name="LaButti K."/>
            <person name="Lindquist E.A."/>
            <person name="Lipzen A."/>
            <person name="Lundell T."/>
            <person name="Morin E."/>
            <person name="Murat C."/>
            <person name="Riley R."/>
            <person name="Ohm R."/>
            <person name="Sun H."/>
            <person name="Tunlid A."/>
            <person name="Henrissat B."/>
            <person name="Grigoriev I.V."/>
            <person name="Hibbett D.S."/>
            <person name="Martin F."/>
        </authorList>
    </citation>
    <scope>NUCLEOTIDE SEQUENCE [LARGE SCALE GENOMIC DNA]</scope>
    <source>
        <strain evidence="7">Zn</strain>
    </source>
</reference>
<dbReference type="STRING" id="913774.A0A0C3DVZ8"/>
<dbReference type="Pfam" id="PF08167">
    <property type="entry name" value="RIX1"/>
    <property type="match status" value="1"/>
</dbReference>
<evidence type="ECO:0000256" key="1">
    <source>
        <dbReference type="ARBA" id="ARBA00004123"/>
    </source>
</evidence>
<protein>
    <recommendedName>
        <fullName evidence="3">Pre-rRNA-processing protein RIX1</fullName>
    </recommendedName>
</protein>